<keyword evidence="5 6" id="KW-0949">S-adenosyl-L-methionine</keyword>
<dbReference type="EMBL" id="CP132191">
    <property type="protein sequence ID" value="WLP85406.1"/>
    <property type="molecule type" value="Genomic_DNA"/>
</dbReference>
<comment type="function">
    <text evidence="6">Specifically methylates the N7 position of a guanine in 16S rRNA.</text>
</comment>
<keyword evidence="3 6" id="KW-0489">Methyltransferase</keyword>
<dbReference type="GO" id="GO:0032259">
    <property type="term" value="P:methylation"/>
    <property type="evidence" value="ECO:0007669"/>
    <property type="project" value="UniProtKB-KW"/>
</dbReference>
<feature type="binding site" evidence="6">
    <location>
        <position position="142"/>
    </location>
    <ligand>
        <name>S-adenosyl-L-methionine</name>
        <dbReference type="ChEBI" id="CHEBI:59789"/>
    </ligand>
</feature>
<keyword evidence="2 6" id="KW-0698">rRNA processing</keyword>
<feature type="binding site" evidence="6">
    <location>
        <position position="80"/>
    </location>
    <ligand>
        <name>S-adenosyl-L-methionine</name>
        <dbReference type="ChEBI" id="CHEBI:59789"/>
    </ligand>
</feature>
<dbReference type="RefSeq" id="WP_305937842.1">
    <property type="nucleotide sequence ID" value="NZ_CP132191.1"/>
</dbReference>
<evidence type="ECO:0000256" key="2">
    <source>
        <dbReference type="ARBA" id="ARBA00022552"/>
    </source>
</evidence>
<dbReference type="CDD" id="cd02440">
    <property type="entry name" value="AdoMet_MTases"/>
    <property type="match status" value="1"/>
</dbReference>
<evidence type="ECO:0000256" key="3">
    <source>
        <dbReference type="ARBA" id="ARBA00022603"/>
    </source>
</evidence>
<reference evidence="7" key="1">
    <citation type="submission" date="2023-08" db="EMBL/GenBank/DDBJ databases">
        <title>Complete genome sequence of Mycoplasma seminis 2200.</title>
        <authorList>
            <person name="Spergser J."/>
        </authorList>
    </citation>
    <scope>NUCLEOTIDE SEQUENCE [LARGE SCALE GENOMIC DNA]</scope>
    <source>
        <strain evidence="7">2200</strain>
    </source>
</reference>
<evidence type="ECO:0000256" key="4">
    <source>
        <dbReference type="ARBA" id="ARBA00022679"/>
    </source>
</evidence>
<feature type="binding site" evidence="6">
    <location>
        <position position="75"/>
    </location>
    <ligand>
        <name>S-adenosyl-L-methionine</name>
        <dbReference type="ChEBI" id="CHEBI:59789"/>
    </ligand>
</feature>
<dbReference type="InterPro" id="IPR003682">
    <property type="entry name" value="rRNA_ssu_MeTfrase_G"/>
</dbReference>
<name>A0ABY9HA81_9MOLU</name>
<evidence type="ECO:0000256" key="5">
    <source>
        <dbReference type="ARBA" id="ARBA00022691"/>
    </source>
</evidence>
<dbReference type="EC" id="2.1.1.-" evidence="6"/>
<dbReference type="NCBIfam" id="TIGR00138">
    <property type="entry name" value="rsmG_gidB"/>
    <property type="match status" value="1"/>
</dbReference>
<dbReference type="Gene3D" id="3.40.50.150">
    <property type="entry name" value="Vaccinia Virus protein VP39"/>
    <property type="match status" value="1"/>
</dbReference>
<keyword evidence="1 6" id="KW-0963">Cytoplasm</keyword>
<dbReference type="PIRSF" id="PIRSF003078">
    <property type="entry name" value="GidB"/>
    <property type="match status" value="1"/>
</dbReference>
<gene>
    <name evidence="6 7" type="primary">rsmG</name>
    <name evidence="7" type="ORF">Q8852_03735</name>
</gene>
<keyword evidence="4 6" id="KW-0808">Transferase</keyword>
<dbReference type="HAMAP" id="MF_00074">
    <property type="entry name" value="16SrRNA_methyltr_G"/>
    <property type="match status" value="1"/>
</dbReference>
<protein>
    <recommendedName>
        <fullName evidence="6">Ribosomal RNA small subunit methyltransferase G</fullName>
        <ecNumber evidence="6">2.1.1.-</ecNumber>
    </recommendedName>
    <alternativeName>
        <fullName evidence="6">16S rRNA 7-methylguanosine methyltransferase</fullName>
        <shortName evidence="6">16S rRNA m7G methyltransferase</shortName>
    </alternativeName>
</protein>
<accession>A0ABY9HA81</accession>
<dbReference type="PANTHER" id="PTHR31760:SF0">
    <property type="entry name" value="S-ADENOSYL-L-METHIONINE-DEPENDENT METHYLTRANSFERASES SUPERFAMILY PROTEIN"/>
    <property type="match status" value="1"/>
</dbReference>
<comment type="subcellular location">
    <subcellularLocation>
        <location evidence="6">Cytoplasm</location>
    </subcellularLocation>
</comment>
<dbReference type="InterPro" id="IPR029063">
    <property type="entry name" value="SAM-dependent_MTases_sf"/>
</dbReference>
<organism evidence="7 8">
    <name type="scientific">Mycoplasma seminis</name>
    <dbReference type="NCBI Taxonomy" id="512749"/>
    <lineage>
        <taxon>Bacteria</taxon>
        <taxon>Bacillati</taxon>
        <taxon>Mycoplasmatota</taxon>
        <taxon>Mollicutes</taxon>
        <taxon>Mycoplasmataceae</taxon>
        <taxon>Mycoplasma</taxon>
    </lineage>
</organism>
<evidence type="ECO:0000256" key="1">
    <source>
        <dbReference type="ARBA" id="ARBA00022490"/>
    </source>
</evidence>
<comment type="similarity">
    <text evidence="6">Belongs to the methyltransferase superfamily. RNA methyltransferase RsmG family.</text>
</comment>
<evidence type="ECO:0000313" key="7">
    <source>
        <dbReference type="EMBL" id="WLP85406.1"/>
    </source>
</evidence>
<sequence>MEISKKQIVADMCKQNNWDFSLFEKYVNLIEEKNKVMNLTGFSGERLWEEGILESLEFMLQITQGLSNGSILDIGAGAGFPSIPYVLTKPNNKVTIYEPIQKRVNFLNEVINALNLQEYVTVYTLRAEDIKEKNIFDIVTARAVADVRSLLMAAFHLVKVNGKMILMKSNKVYDELETAKSILAKLDYELELIPFNKEEINRNNIILSITKKRSTPPQFPYLWKDIKKA</sequence>
<proteinExistence type="inferred from homology"/>
<dbReference type="GO" id="GO:0008168">
    <property type="term" value="F:methyltransferase activity"/>
    <property type="evidence" value="ECO:0007669"/>
    <property type="project" value="UniProtKB-KW"/>
</dbReference>
<dbReference type="Pfam" id="PF02527">
    <property type="entry name" value="GidB"/>
    <property type="match status" value="1"/>
</dbReference>
<dbReference type="SUPFAM" id="SSF53335">
    <property type="entry name" value="S-adenosyl-L-methionine-dependent methyltransferases"/>
    <property type="match status" value="1"/>
</dbReference>
<dbReference type="Proteomes" id="UP001237011">
    <property type="component" value="Chromosome"/>
</dbReference>
<feature type="binding site" evidence="6">
    <location>
        <begin position="127"/>
        <end position="128"/>
    </location>
    <ligand>
        <name>S-adenosyl-L-methionine</name>
        <dbReference type="ChEBI" id="CHEBI:59789"/>
    </ligand>
</feature>
<dbReference type="PANTHER" id="PTHR31760">
    <property type="entry name" value="S-ADENOSYL-L-METHIONINE-DEPENDENT METHYLTRANSFERASES SUPERFAMILY PROTEIN"/>
    <property type="match status" value="1"/>
</dbReference>
<comment type="caution">
    <text evidence="6">Lacks conserved residue(s) required for the propagation of feature annotation.</text>
</comment>
<keyword evidence="8" id="KW-1185">Reference proteome</keyword>
<evidence type="ECO:0000256" key="6">
    <source>
        <dbReference type="HAMAP-Rule" id="MF_00074"/>
    </source>
</evidence>
<evidence type="ECO:0000313" key="8">
    <source>
        <dbReference type="Proteomes" id="UP001237011"/>
    </source>
</evidence>